<protein>
    <submittedName>
        <fullName evidence="1">Uncharacterized protein</fullName>
    </submittedName>
</protein>
<sequence>METYTLEMISRDISRQLELYRINEKFNDCIITINETCTILEIDDFEMVWWFKIPGDLRPSPWKYCFTGRLLITNYPDLEKEWREEIVRLQRLDVLTSLQIQQLESLHAEEVIKNYNFLPNYLKYNSMISRMWMQVFSHDYVVTTLTRGRPFKHRVGCTLPAYWYTIKMPIASKT</sequence>
<reference evidence="1 2" key="1">
    <citation type="journal article" date="2021" name="J. Hered.">
        <title>A chromosome-level genome assembly of the parasitoid wasp, Cotesia glomerata (Hymenoptera: Braconidae).</title>
        <authorList>
            <person name="Pinto B.J."/>
            <person name="Weis J.J."/>
            <person name="Gamble T."/>
            <person name="Ode P.J."/>
            <person name="Paul R."/>
            <person name="Zaspel J.M."/>
        </authorList>
    </citation>
    <scope>NUCLEOTIDE SEQUENCE [LARGE SCALE GENOMIC DNA]</scope>
    <source>
        <strain evidence="1">CgM1</strain>
    </source>
</reference>
<organism evidence="1 2">
    <name type="scientific">Cotesia glomerata</name>
    <name type="common">Lepidopteran parasitic wasp</name>
    <name type="synonym">Apanteles glomeratus</name>
    <dbReference type="NCBI Taxonomy" id="32391"/>
    <lineage>
        <taxon>Eukaryota</taxon>
        <taxon>Metazoa</taxon>
        <taxon>Ecdysozoa</taxon>
        <taxon>Arthropoda</taxon>
        <taxon>Hexapoda</taxon>
        <taxon>Insecta</taxon>
        <taxon>Pterygota</taxon>
        <taxon>Neoptera</taxon>
        <taxon>Endopterygota</taxon>
        <taxon>Hymenoptera</taxon>
        <taxon>Apocrita</taxon>
        <taxon>Ichneumonoidea</taxon>
        <taxon>Braconidae</taxon>
        <taxon>Microgastrinae</taxon>
        <taxon>Cotesia</taxon>
    </lineage>
</organism>
<accession>A0AAV7IA22</accession>
<evidence type="ECO:0000313" key="2">
    <source>
        <dbReference type="Proteomes" id="UP000826195"/>
    </source>
</evidence>
<dbReference type="EMBL" id="JAHXZJ010001119">
    <property type="protein sequence ID" value="KAH0555391.1"/>
    <property type="molecule type" value="Genomic_DNA"/>
</dbReference>
<evidence type="ECO:0000313" key="1">
    <source>
        <dbReference type="EMBL" id="KAH0555391.1"/>
    </source>
</evidence>
<dbReference type="Proteomes" id="UP000826195">
    <property type="component" value="Unassembled WGS sequence"/>
</dbReference>
<name>A0AAV7IA22_COTGL</name>
<dbReference type="AlphaFoldDB" id="A0AAV7IA22"/>
<keyword evidence="2" id="KW-1185">Reference proteome</keyword>
<comment type="caution">
    <text evidence="1">The sequence shown here is derived from an EMBL/GenBank/DDBJ whole genome shotgun (WGS) entry which is preliminary data.</text>
</comment>
<proteinExistence type="predicted"/>
<gene>
    <name evidence="1" type="ORF">KQX54_018402</name>
</gene>